<name>A0A7X6K5D2_9MICC</name>
<feature type="chain" id="PRO_5031306583" description="Superoxide dismutase" evidence="1">
    <location>
        <begin position="28"/>
        <end position="323"/>
    </location>
</feature>
<keyword evidence="1" id="KW-0732">Signal</keyword>
<organism evidence="2 3">
    <name type="scientific">Arthrobacter mobilis</name>
    <dbReference type="NCBI Taxonomy" id="2724944"/>
    <lineage>
        <taxon>Bacteria</taxon>
        <taxon>Bacillati</taxon>
        <taxon>Actinomycetota</taxon>
        <taxon>Actinomycetes</taxon>
        <taxon>Micrococcales</taxon>
        <taxon>Micrococcaceae</taxon>
        <taxon>Arthrobacter</taxon>
    </lineage>
</organism>
<dbReference type="SUPFAM" id="SSF101898">
    <property type="entry name" value="NHL repeat"/>
    <property type="match status" value="1"/>
</dbReference>
<keyword evidence="3" id="KW-1185">Reference proteome</keyword>
<evidence type="ECO:0000313" key="2">
    <source>
        <dbReference type="EMBL" id="NKX53645.1"/>
    </source>
</evidence>
<dbReference type="PROSITE" id="PS51257">
    <property type="entry name" value="PROKAR_LIPOPROTEIN"/>
    <property type="match status" value="1"/>
</dbReference>
<proteinExistence type="predicted"/>
<dbReference type="EMBL" id="JAAZSQ010000002">
    <property type="protein sequence ID" value="NKX53645.1"/>
    <property type="molecule type" value="Genomic_DNA"/>
</dbReference>
<feature type="signal peptide" evidence="1">
    <location>
        <begin position="1"/>
        <end position="27"/>
    </location>
</feature>
<protein>
    <recommendedName>
        <fullName evidence="4">Superoxide dismutase</fullName>
    </recommendedName>
</protein>
<gene>
    <name evidence="2" type="ORF">HGG74_03620</name>
</gene>
<dbReference type="Gene3D" id="2.130.10.10">
    <property type="entry name" value="YVTN repeat-like/Quinoprotein amine dehydrogenase"/>
    <property type="match status" value="1"/>
</dbReference>
<evidence type="ECO:0008006" key="4">
    <source>
        <dbReference type="Google" id="ProtNLM"/>
    </source>
</evidence>
<comment type="caution">
    <text evidence="2">The sequence shown here is derived from an EMBL/GenBank/DDBJ whole genome shotgun (WGS) entry which is preliminary data.</text>
</comment>
<dbReference type="Proteomes" id="UP000544090">
    <property type="component" value="Unassembled WGS sequence"/>
</dbReference>
<dbReference type="InterPro" id="IPR015943">
    <property type="entry name" value="WD40/YVTN_repeat-like_dom_sf"/>
</dbReference>
<accession>A0A7X6K5D2</accession>
<evidence type="ECO:0000313" key="3">
    <source>
        <dbReference type="Proteomes" id="UP000544090"/>
    </source>
</evidence>
<dbReference type="AlphaFoldDB" id="A0A7X6K5D2"/>
<dbReference type="RefSeq" id="WP_168484975.1">
    <property type="nucleotide sequence ID" value="NZ_JAAZSQ010000002.1"/>
</dbReference>
<reference evidence="2 3" key="1">
    <citation type="submission" date="2020-04" db="EMBL/GenBank/DDBJ databases">
        <title>Arthrobacter sp. nov.</title>
        <authorList>
            <person name="Liu S."/>
        </authorList>
    </citation>
    <scope>NUCLEOTIDE SEQUENCE [LARGE SCALE GENOMIC DNA]</scope>
    <source>
        <strain evidence="2 3">E918</strain>
    </source>
</reference>
<evidence type="ECO:0000256" key="1">
    <source>
        <dbReference type="SAM" id="SignalP"/>
    </source>
</evidence>
<sequence>MPQTASRPRRALPAVFLTALTAVGLLAACAEPAAGPSPAGSPLTTPAATITLPGATSAEGITAGEGGTFYAGDLLAGDIFQGSLDERTAERFIDAPQGRMAAGMAADVSRDLLFVAGGSTGQGFVYGLADGADVRTYEFADPETSFINDVAVTADSAWFTNSRRGVLYTVPLEEEQEPGKARTVELTGPAAETPGDFNLNGIVATDDGRLIVAHSANEAVYTVDPETGASKAIEGLKLPHVDGLVLEGRVLWAVQNLLNQISRITLDEDITSGTLDSVITSDLFQTPTTAALVGNKLLVVNAKFDTGFPPTAETYEVVVVNAR</sequence>